<accession>A0A4Y2H1U7</accession>
<gene>
    <name evidence="2" type="ORF">AVEN_220208_1</name>
</gene>
<feature type="transmembrane region" description="Helical" evidence="1">
    <location>
        <begin position="20"/>
        <end position="38"/>
    </location>
</feature>
<protein>
    <submittedName>
        <fullName evidence="2">Uncharacterized protein</fullName>
    </submittedName>
</protein>
<keyword evidence="1" id="KW-1133">Transmembrane helix</keyword>
<dbReference type="AlphaFoldDB" id="A0A4Y2H1U7"/>
<evidence type="ECO:0000313" key="2">
    <source>
        <dbReference type="EMBL" id="GBM58294.1"/>
    </source>
</evidence>
<evidence type="ECO:0000313" key="3">
    <source>
        <dbReference type="Proteomes" id="UP000499080"/>
    </source>
</evidence>
<sequence>MAAVKAGFHGENSYKKTWLLIFYMYTMQYSVVVGRVCVRFCLRCRKKKQGPDFGLLTGAAGFKREEGGVVVCVRNIGQSPRPSQTGVWIGPWHCLFRHLLKHQRVLLCMRYQSLVNAEWV</sequence>
<keyword evidence="1" id="KW-0812">Transmembrane</keyword>
<name>A0A4Y2H1U7_ARAVE</name>
<keyword evidence="1" id="KW-0472">Membrane</keyword>
<proteinExistence type="predicted"/>
<organism evidence="2 3">
    <name type="scientific">Araneus ventricosus</name>
    <name type="common">Orbweaver spider</name>
    <name type="synonym">Epeira ventricosa</name>
    <dbReference type="NCBI Taxonomy" id="182803"/>
    <lineage>
        <taxon>Eukaryota</taxon>
        <taxon>Metazoa</taxon>
        <taxon>Ecdysozoa</taxon>
        <taxon>Arthropoda</taxon>
        <taxon>Chelicerata</taxon>
        <taxon>Arachnida</taxon>
        <taxon>Araneae</taxon>
        <taxon>Araneomorphae</taxon>
        <taxon>Entelegynae</taxon>
        <taxon>Araneoidea</taxon>
        <taxon>Araneidae</taxon>
        <taxon>Araneus</taxon>
    </lineage>
</organism>
<comment type="caution">
    <text evidence="2">The sequence shown here is derived from an EMBL/GenBank/DDBJ whole genome shotgun (WGS) entry which is preliminary data.</text>
</comment>
<reference evidence="2 3" key="1">
    <citation type="journal article" date="2019" name="Sci. Rep.">
        <title>Orb-weaving spider Araneus ventricosus genome elucidates the spidroin gene catalogue.</title>
        <authorList>
            <person name="Kono N."/>
            <person name="Nakamura H."/>
            <person name="Ohtoshi R."/>
            <person name="Moran D.A.P."/>
            <person name="Shinohara A."/>
            <person name="Yoshida Y."/>
            <person name="Fujiwara M."/>
            <person name="Mori M."/>
            <person name="Tomita M."/>
            <person name="Arakawa K."/>
        </authorList>
    </citation>
    <scope>NUCLEOTIDE SEQUENCE [LARGE SCALE GENOMIC DNA]</scope>
</reference>
<keyword evidence="3" id="KW-1185">Reference proteome</keyword>
<evidence type="ECO:0000256" key="1">
    <source>
        <dbReference type="SAM" id="Phobius"/>
    </source>
</evidence>
<dbReference type="Proteomes" id="UP000499080">
    <property type="component" value="Unassembled WGS sequence"/>
</dbReference>
<dbReference type="EMBL" id="BGPR01001628">
    <property type="protein sequence ID" value="GBM58294.1"/>
    <property type="molecule type" value="Genomic_DNA"/>
</dbReference>